<keyword evidence="6" id="KW-0934">Plastid</keyword>
<protein>
    <recommendedName>
        <fullName evidence="4 5">Large ribosomal subunit protein uL23c</fullName>
    </recommendedName>
</protein>
<reference evidence="6" key="1">
    <citation type="journal article" date="2018" name="Am. J. Bot.">
        <title>Organellar phylogenomics inform systematics in the green algal family Hydrodictyaceae (Chlorophyceae) and provide clues to the complex evolutionary history of plastid genomes in the green algal tree of life.</title>
        <authorList>
            <person name="McManus H.A."/>
            <person name="Fucikova K."/>
            <person name="Lewis P.O."/>
            <person name="Lewis L.A."/>
            <person name="Karol K.G."/>
        </authorList>
    </citation>
    <scope>NUCLEOTIDE SEQUENCE</scope>
</reference>
<comment type="similarity">
    <text evidence="1 5">Belongs to the universal ribosomal protein uL23 family.</text>
</comment>
<evidence type="ECO:0000256" key="5">
    <source>
        <dbReference type="HAMAP-Rule" id="MF_01369"/>
    </source>
</evidence>
<name>A0A2U8GH73_9CHLO</name>
<dbReference type="GeneID" id="36951461"/>
<dbReference type="SUPFAM" id="SSF54189">
    <property type="entry name" value="Ribosomal proteins S24e, L23 and L15e"/>
    <property type="match status" value="1"/>
</dbReference>
<evidence type="ECO:0000256" key="4">
    <source>
        <dbReference type="ARBA" id="ARBA00035287"/>
    </source>
</evidence>
<comment type="subcellular location">
    <subcellularLocation>
        <location evidence="5">Plastid</location>
        <location evidence="5">Chloroplast</location>
    </subcellularLocation>
</comment>
<dbReference type="GO" id="GO:0006412">
    <property type="term" value="P:translation"/>
    <property type="evidence" value="ECO:0007669"/>
    <property type="project" value="UniProtKB-UniRule"/>
</dbReference>
<keyword evidence="2 5" id="KW-0689">Ribosomal protein</keyword>
<evidence type="ECO:0000313" key="6">
    <source>
        <dbReference type="EMBL" id="AWI68055.1"/>
    </source>
</evidence>
<accession>A0A2U8GH73</accession>
<dbReference type="GO" id="GO:0005840">
    <property type="term" value="C:ribosome"/>
    <property type="evidence" value="ECO:0007669"/>
    <property type="project" value="UniProtKB-KW"/>
</dbReference>
<dbReference type="InterPro" id="IPR012677">
    <property type="entry name" value="Nucleotide-bd_a/b_plait_sf"/>
</dbReference>
<dbReference type="HAMAP" id="MF_01369_B">
    <property type="entry name" value="Ribosomal_uL23_B"/>
    <property type="match status" value="1"/>
</dbReference>
<dbReference type="InterPro" id="IPR012678">
    <property type="entry name" value="Ribosomal_uL23/eL15/eS24_sf"/>
</dbReference>
<dbReference type="GO" id="GO:0003735">
    <property type="term" value="F:structural constituent of ribosome"/>
    <property type="evidence" value="ECO:0007669"/>
    <property type="project" value="InterPro"/>
</dbReference>
<dbReference type="GO" id="GO:0019843">
    <property type="term" value="F:rRNA binding"/>
    <property type="evidence" value="ECO:0007669"/>
    <property type="project" value="UniProtKB-UniRule"/>
</dbReference>
<dbReference type="GO" id="GO:0009507">
    <property type="term" value="C:chloroplast"/>
    <property type="evidence" value="ECO:0007669"/>
    <property type="project" value="UniProtKB-SubCell"/>
</dbReference>
<dbReference type="Pfam" id="PF00276">
    <property type="entry name" value="Ribosomal_L23"/>
    <property type="match status" value="1"/>
</dbReference>
<dbReference type="RefSeq" id="YP_009491882.1">
    <property type="nucleotide sequence ID" value="NC_037918.1"/>
</dbReference>
<dbReference type="PANTHER" id="PTHR11620">
    <property type="entry name" value="60S RIBOSOMAL PROTEIN L23A"/>
    <property type="match status" value="1"/>
</dbReference>
<keyword evidence="5" id="KW-0699">rRNA-binding</keyword>
<dbReference type="EMBL" id="MF276976">
    <property type="protein sequence ID" value="AWI68055.1"/>
    <property type="molecule type" value="Genomic_DNA"/>
</dbReference>
<comment type="function">
    <text evidence="5">Binds to 23S rRNA.</text>
</comment>
<dbReference type="AlphaFoldDB" id="A0A2U8GH73"/>
<dbReference type="InterPro" id="IPR013025">
    <property type="entry name" value="Ribosomal_uL23-like"/>
</dbReference>
<dbReference type="Gene3D" id="3.30.70.330">
    <property type="match status" value="1"/>
</dbReference>
<evidence type="ECO:0000256" key="3">
    <source>
        <dbReference type="ARBA" id="ARBA00023274"/>
    </source>
</evidence>
<keyword evidence="6" id="KW-0150">Chloroplast</keyword>
<proteinExistence type="inferred from homology"/>
<sequence>MNQEKNFENLQKIPLGIKDSKIESESLKKKESISKWRETIQSNLSPEKLKLNFIKYPVRTEKAFTAMFKSQQYTFDVDPRLTKSQIKKLFEDLFQVNIVSINTHIPPRKKVRVGTVQGYRPRLKRVIFTLKKGQSIKFD</sequence>
<comment type="subunit">
    <text evidence="5">Part of the 50S ribosomal subunit.</text>
</comment>
<organism evidence="6">
    <name type="scientific">Lacunastrum gracillimum</name>
    <dbReference type="NCBI Taxonomy" id="427913"/>
    <lineage>
        <taxon>Eukaryota</taxon>
        <taxon>Viridiplantae</taxon>
        <taxon>Chlorophyta</taxon>
        <taxon>core chlorophytes</taxon>
        <taxon>Chlorophyceae</taxon>
        <taxon>CS clade</taxon>
        <taxon>Sphaeropleales</taxon>
        <taxon>Hydrodictyaceae</taxon>
        <taxon>Lacunastrum</taxon>
    </lineage>
</organism>
<evidence type="ECO:0000256" key="2">
    <source>
        <dbReference type="ARBA" id="ARBA00022980"/>
    </source>
</evidence>
<geneLocation type="chloroplast" evidence="6"/>
<gene>
    <name evidence="5 6" type="primary">rpl23</name>
</gene>
<keyword evidence="5" id="KW-0694">RNA-binding</keyword>
<dbReference type="GO" id="GO:1990904">
    <property type="term" value="C:ribonucleoprotein complex"/>
    <property type="evidence" value="ECO:0007669"/>
    <property type="project" value="UniProtKB-KW"/>
</dbReference>
<keyword evidence="3 5" id="KW-0687">Ribonucleoprotein</keyword>
<evidence type="ECO:0000256" key="1">
    <source>
        <dbReference type="ARBA" id="ARBA00006700"/>
    </source>
</evidence>